<dbReference type="PANTHER" id="PTHR37017">
    <property type="entry name" value="AB HYDROLASE-1 DOMAIN-CONTAINING PROTEIN-RELATED"/>
    <property type="match status" value="1"/>
</dbReference>
<dbReference type="Pfam" id="PF12697">
    <property type="entry name" value="Abhydrolase_6"/>
    <property type="match status" value="1"/>
</dbReference>
<dbReference type="Proteomes" id="UP000258309">
    <property type="component" value="Unassembled WGS sequence"/>
</dbReference>
<dbReference type="EMBL" id="NCSJ02000329">
    <property type="protein sequence ID" value="RFU25492.1"/>
    <property type="molecule type" value="Genomic_DNA"/>
</dbReference>
<dbReference type="Gene3D" id="3.40.50.1820">
    <property type="entry name" value="alpha/beta hydrolase"/>
    <property type="match status" value="1"/>
</dbReference>
<dbReference type="OMA" id="DYENNTM"/>
<evidence type="ECO:0000313" key="3">
    <source>
        <dbReference type="Proteomes" id="UP000258309"/>
    </source>
</evidence>
<dbReference type="AlphaFoldDB" id="A0A3E2GWW4"/>
<feature type="non-terminal residue" evidence="2">
    <location>
        <position position="1"/>
    </location>
</feature>
<feature type="domain" description="AB hydrolase-1" evidence="1">
    <location>
        <begin position="7"/>
        <end position="248"/>
    </location>
</feature>
<protein>
    <recommendedName>
        <fullName evidence="1">AB hydrolase-1 domain-containing protein</fullName>
    </recommendedName>
</protein>
<dbReference type="InterPro" id="IPR029058">
    <property type="entry name" value="AB_hydrolase_fold"/>
</dbReference>
<dbReference type="InterPro" id="IPR052897">
    <property type="entry name" value="Sec-Metab_Biosynth_Hydrolase"/>
</dbReference>
<dbReference type="InterPro" id="IPR000073">
    <property type="entry name" value="AB_hydrolase_1"/>
</dbReference>
<keyword evidence="3" id="KW-1185">Reference proteome</keyword>
<comment type="caution">
    <text evidence="2">The sequence shown here is derived from an EMBL/GenBank/DDBJ whole genome shotgun (WGS) entry which is preliminary data.</text>
</comment>
<proteinExistence type="predicted"/>
<feature type="non-terminal residue" evidence="2">
    <location>
        <position position="259"/>
    </location>
</feature>
<evidence type="ECO:0000313" key="2">
    <source>
        <dbReference type="EMBL" id="RFU25492.1"/>
    </source>
</evidence>
<name>A0A3E2GWW4_SCYLI</name>
<reference evidence="2 3" key="1">
    <citation type="submission" date="2018-05" db="EMBL/GenBank/DDBJ databases">
        <title>Draft genome sequence of Scytalidium lignicola DSM 105466, a ubiquitous saprotrophic fungus.</title>
        <authorList>
            <person name="Buettner E."/>
            <person name="Gebauer A.M."/>
            <person name="Hofrichter M."/>
            <person name="Liers C."/>
            <person name="Kellner H."/>
        </authorList>
    </citation>
    <scope>NUCLEOTIDE SEQUENCE [LARGE SCALE GENOMIC DNA]</scope>
    <source>
        <strain evidence="2 3">DSM 105466</strain>
    </source>
</reference>
<gene>
    <name evidence="2" type="ORF">B7463_g10845</name>
</gene>
<dbReference type="PANTHER" id="PTHR37017:SF3">
    <property type="entry name" value="AB HYDROLASE-1 DOMAIN-CONTAINING PROTEIN"/>
    <property type="match status" value="1"/>
</dbReference>
<organism evidence="2 3">
    <name type="scientific">Scytalidium lignicola</name>
    <name type="common">Hyphomycete</name>
    <dbReference type="NCBI Taxonomy" id="5539"/>
    <lineage>
        <taxon>Eukaryota</taxon>
        <taxon>Fungi</taxon>
        <taxon>Dikarya</taxon>
        <taxon>Ascomycota</taxon>
        <taxon>Pezizomycotina</taxon>
        <taxon>Leotiomycetes</taxon>
        <taxon>Leotiomycetes incertae sedis</taxon>
        <taxon>Scytalidium</taxon>
    </lineage>
</organism>
<accession>A0A3E2GWW4</accession>
<dbReference type="OrthoDB" id="408373at2759"/>
<dbReference type="STRING" id="5539.A0A3E2GWW4"/>
<evidence type="ECO:0000259" key="1">
    <source>
        <dbReference type="Pfam" id="PF12697"/>
    </source>
</evidence>
<dbReference type="SUPFAM" id="SSF53474">
    <property type="entry name" value="alpha/beta-Hydrolases"/>
    <property type="match status" value="1"/>
</dbReference>
<sequence length="259" mass="27653">MSDKPTLVFVHGAGHNASVWDKVTSRLENQQYNCVRVALPSAASNPAATFLDDVTVVRNAILAETIQGRDVVIVVHSYGGAVGVSAIKGLTRPSQKGSTTTSANTQSGHVVGIVSMASGFGPSGLSFIDGLGGKPPPSWKPDEESGFAVFLAEPQELFYHDLPVEEGNYWTRQLGKQSLKSLYEGGEHAYAGWMDVPVWYLATTEDKALPVAAQKMMTQMVKDAGADITVREIASSHSPMLSKPEETVGFILEAVASFI</sequence>